<proteinExistence type="predicted"/>
<keyword evidence="1" id="KW-0732">Signal</keyword>
<organism evidence="2 3">
    <name type="scientific">Sphingobium fontiphilum</name>
    <dbReference type="NCBI Taxonomy" id="944425"/>
    <lineage>
        <taxon>Bacteria</taxon>
        <taxon>Pseudomonadati</taxon>
        <taxon>Pseudomonadota</taxon>
        <taxon>Alphaproteobacteria</taxon>
        <taxon>Sphingomonadales</taxon>
        <taxon>Sphingomonadaceae</taxon>
        <taxon>Sphingobium</taxon>
    </lineage>
</organism>
<sequence>MKKIFWVLALGALASAAMAATLGRAAADESAVESAQAG</sequence>
<dbReference type="EMBL" id="JACIEB010000009">
    <property type="protein sequence ID" value="MBB3983573.1"/>
    <property type="molecule type" value="Genomic_DNA"/>
</dbReference>
<evidence type="ECO:0000313" key="2">
    <source>
        <dbReference type="EMBL" id="MBB3983573.1"/>
    </source>
</evidence>
<comment type="caution">
    <text evidence="2">The sequence shown here is derived from an EMBL/GenBank/DDBJ whole genome shotgun (WGS) entry which is preliminary data.</text>
</comment>
<evidence type="ECO:0000313" key="3">
    <source>
        <dbReference type="Proteomes" id="UP000552757"/>
    </source>
</evidence>
<keyword evidence="3" id="KW-1185">Reference proteome</keyword>
<feature type="signal peptide" evidence="1">
    <location>
        <begin position="1"/>
        <end position="19"/>
    </location>
</feature>
<feature type="chain" id="PRO_5031556679" evidence="1">
    <location>
        <begin position="20"/>
        <end position="38"/>
    </location>
</feature>
<dbReference type="Proteomes" id="UP000552757">
    <property type="component" value="Unassembled WGS sequence"/>
</dbReference>
<name>A0A7W6DIB2_9SPHN</name>
<reference evidence="2 3" key="1">
    <citation type="submission" date="2020-08" db="EMBL/GenBank/DDBJ databases">
        <title>Genomic Encyclopedia of Type Strains, Phase IV (KMG-IV): sequencing the most valuable type-strain genomes for metagenomic binning, comparative biology and taxonomic classification.</title>
        <authorList>
            <person name="Goeker M."/>
        </authorList>
    </citation>
    <scope>NUCLEOTIDE SEQUENCE [LARGE SCALE GENOMIC DNA]</scope>
    <source>
        <strain evidence="2 3">DSM 29348</strain>
    </source>
</reference>
<protein>
    <submittedName>
        <fullName evidence="2">Uncharacterized protein</fullName>
    </submittedName>
</protein>
<gene>
    <name evidence="2" type="ORF">GGR44_003264</name>
</gene>
<accession>A0A7W6DIB2</accession>
<dbReference type="AlphaFoldDB" id="A0A7W6DIB2"/>
<evidence type="ECO:0000256" key="1">
    <source>
        <dbReference type="SAM" id="SignalP"/>
    </source>
</evidence>